<evidence type="ECO:0000256" key="1">
    <source>
        <dbReference type="ARBA" id="ARBA00001946"/>
    </source>
</evidence>
<dbReference type="GO" id="GO:0046872">
    <property type="term" value="F:metal ion binding"/>
    <property type="evidence" value="ECO:0007669"/>
    <property type="project" value="UniProtKB-KW"/>
</dbReference>
<dbReference type="EMBL" id="RBVX01000016">
    <property type="protein sequence ID" value="RSL32285.1"/>
    <property type="molecule type" value="Genomic_DNA"/>
</dbReference>
<dbReference type="Gene3D" id="2.40.50.140">
    <property type="entry name" value="Nucleic acid-binding proteins"/>
    <property type="match status" value="1"/>
</dbReference>
<dbReference type="InterPro" id="IPR019307">
    <property type="entry name" value="RNA-bd_AU-1/RNase_E/G"/>
</dbReference>
<comment type="caution">
    <text evidence="7">The sequence shown here is derived from an EMBL/GenBank/DDBJ whole genome shotgun (WGS) entry which is preliminary data.</text>
</comment>
<dbReference type="SUPFAM" id="SSF50249">
    <property type="entry name" value="Nucleic acid-binding proteins"/>
    <property type="match status" value="1"/>
</dbReference>
<evidence type="ECO:0000256" key="2">
    <source>
        <dbReference type="ARBA" id="ARBA00022723"/>
    </source>
</evidence>
<keyword evidence="5" id="KW-0694">RNA-binding</keyword>
<organism evidence="7 8">
    <name type="scientific">Salibacterium salarium</name>
    <dbReference type="NCBI Taxonomy" id="284579"/>
    <lineage>
        <taxon>Bacteria</taxon>
        <taxon>Bacillati</taxon>
        <taxon>Bacillota</taxon>
        <taxon>Bacilli</taxon>
        <taxon>Bacillales</taxon>
        <taxon>Bacillaceae</taxon>
    </lineage>
</organism>
<dbReference type="OrthoDB" id="9804278at2"/>
<dbReference type="InterPro" id="IPR003029">
    <property type="entry name" value="S1_domain"/>
</dbReference>
<dbReference type="AlphaFoldDB" id="A0A428N1F7"/>
<dbReference type="SMART" id="SM00316">
    <property type="entry name" value="S1"/>
    <property type="match status" value="1"/>
</dbReference>
<keyword evidence="2" id="KW-0479">Metal-binding</keyword>
<comment type="cofactor">
    <cofactor evidence="1">
        <name>Mg(2+)</name>
        <dbReference type="ChEBI" id="CHEBI:18420"/>
    </cofactor>
</comment>
<dbReference type="PROSITE" id="PS50126">
    <property type="entry name" value="S1"/>
    <property type="match status" value="1"/>
</dbReference>
<dbReference type="GO" id="GO:0005737">
    <property type="term" value="C:cytoplasm"/>
    <property type="evidence" value="ECO:0007669"/>
    <property type="project" value="TreeGrafter"/>
</dbReference>
<dbReference type="PANTHER" id="PTHR30001">
    <property type="entry name" value="RIBONUCLEASE"/>
    <property type="match status" value="1"/>
</dbReference>
<dbReference type="Gene3D" id="3.40.1260.20">
    <property type="entry name" value="Ribonuclease E, catalytic domain"/>
    <property type="match status" value="1"/>
</dbReference>
<evidence type="ECO:0000313" key="8">
    <source>
        <dbReference type="Proteomes" id="UP000275076"/>
    </source>
</evidence>
<feature type="domain" description="S1 motif" evidence="6">
    <location>
        <begin position="38"/>
        <end position="125"/>
    </location>
</feature>
<dbReference type="CDD" id="cd04453">
    <property type="entry name" value="S1_RNase_E"/>
    <property type="match status" value="1"/>
</dbReference>
<keyword evidence="4" id="KW-0460">Magnesium</keyword>
<dbReference type="InterPro" id="IPR004659">
    <property type="entry name" value="RNase_E/G"/>
</dbReference>
<reference evidence="7 8" key="1">
    <citation type="submission" date="2018-10" db="EMBL/GenBank/DDBJ databases">
        <title>Draft genome sequence of Bacillus salarius IM0101, isolated from a hypersaline soil in Inner Mongolia, China.</title>
        <authorList>
            <person name="Yamprayoonswat W."/>
            <person name="Boonvisut S."/>
            <person name="Jumpathong W."/>
            <person name="Sittihan S."/>
            <person name="Ruangsuj P."/>
            <person name="Wanthongcharoen S."/>
            <person name="Thongpramul N."/>
            <person name="Pimmason S."/>
            <person name="Yu B."/>
            <person name="Yasawong M."/>
        </authorList>
    </citation>
    <scope>NUCLEOTIDE SEQUENCE [LARGE SCALE GENOMIC DNA]</scope>
    <source>
        <strain evidence="7 8">IM0101</strain>
    </source>
</reference>
<name>A0A428N1F7_9BACI</name>
<evidence type="ECO:0000256" key="3">
    <source>
        <dbReference type="ARBA" id="ARBA00022801"/>
    </source>
</evidence>
<keyword evidence="8" id="KW-1185">Reference proteome</keyword>
<dbReference type="GO" id="GO:0016787">
    <property type="term" value="F:hydrolase activity"/>
    <property type="evidence" value="ECO:0007669"/>
    <property type="project" value="UniProtKB-KW"/>
</dbReference>
<keyword evidence="3" id="KW-0378">Hydrolase</keyword>
<proteinExistence type="predicted"/>
<dbReference type="Proteomes" id="UP000275076">
    <property type="component" value="Unassembled WGS sequence"/>
</dbReference>
<evidence type="ECO:0000256" key="5">
    <source>
        <dbReference type="ARBA" id="ARBA00022884"/>
    </source>
</evidence>
<sequence length="500" mass="57592">MIDILLNTATTERRGAVRENGKIKEIFIERPAEERIAGSIYKGRVKDVLPGMQAAFVDIGRKKNGFLYRDEIVGYKLLDEAYEVKEKRSISEFITEGQEVVVQVTKEEFGQKGARLTENVSLSGKYTVYLPDGGYIGVSKKMSTEDSREKWRTQAQRMLHNQEGVIIRTICEPLSEDIVSEDIRFLREDWEQMMKDAKTKRIPSLIYQDRGIVERVLRDYPLEQIQQIIMDHLPDVQYVKRLLRYEEKDIEKVVHYKGNENLFSAQGVEKELDKALKPTVWLKNGGFLMIEKTEALTVIDVNTGRYTGKQDLEETIRKTNIEAAVEIATQLRLRDISGLIVIDFIDMKKEENKETVVNTLERELGKDRTKTNVAGMSSLGLVEMTRKKIRKGLADTLLQACEPCNGAGLVFSEEAIAYQIERLLHEYRETEAEAMVLEVPKRVYEWLHDQGAKFLSSWEKRYHFTLFLCGSPFTEKITIRYNGTIQIAKDRLESLKRAGE</sequence>
<dbReference type="NCBIfam" id="TIGR00757">
    <property type="entry name" value="RNaseEG"/>
    <property type="match status" value="1"/>
</dbReference>
<dbReference type="RefSeq" id="WP_125557085.1">
    <property type="nucleotide sequence ID" value="NZ_RBVX01000016.1"/>
</dbReference>
<dbReference type="Pfam" id="PF10150">
    <property type="entry name" value="RNase_E_G"/>
    <property type="match status" value="1"/>
</dbReference>
<evidence type="ECO:0000259" key="6">
    <source>
        <dbReference type="PROSITE" id="PS50126"/>
    </source>
</evidence>
<dbReference type="PANTHER" id="PTHR30001:SF0">
    <property type="entry name" value="RIBONUCLEASE G"/>
    <property type="match status" value="1"/>
</dbReference>
<protein>
    <submittedName>
        <fullName evidence="7">Rne/Rng family ribonuclease</fullName>
    </submittedName>
</protein>
<evidence type="ECO:0000256" key="4">
    <source>
        <dbReference type="ARBA" id="ARBA00022842"/>
    </source>
</evidence>
<accession>A0A428N1F7</accession>
<dbReference type="GO" id="GO:0004540">
    <property type="term" value="F:RNA nuclease activity"/>
    <property type="evidence" value="ECO:0007669"/>
    <property type="project" value="InterPro"/>
</dbReference>
<dbReference type="InterPro" id="IPR012340">
    <property type="entry name" value="NA-bd_OB-fold"/>
</dbReference>
<evidence type="ECO:0000313" key="7">
    <source>
        <dbReference type="EMBL" id="RSL32285.1"/>
    </source>
</evidence>
<dbReference type="GO" id="GO:0006364">
    <property type="term" value="P:rRNA processing"/>
    <property type="evidence" value="ECO:0007669"/>
    <property type="project" value="TreeGrafter"/>
</dbReference>
<gene>
    <name evidence="7" type="ORF">D7Z54_16675</name>
</gene>
<dbReference type="GO" id="GO:0003723">
    <property type="term" value="F:RNA binding"/>
    <property type="evidence" value="ECO:0007669"/>
    <property type="project" value="UniProtKB-KW"/>
</dbReference>